<protein>
    <submittedName>
        <fullName evidence="1">Uncharacterized protein</fullName>
    </submittedName>
</protein>
<keyword evidence="2" id="KW-1185">Reference proteome</keyword>
<evidence type="ECO:0000313" key="1">
    <source>
        <dbReference type="EMBL" id="TVS77997.1"/>
    </source>
</evidence>
<dbReference type="EMBL" id="VMQU01000192">
    <property type="protein sequence ID" value="TVS77997.1"/>
    <property type="molecule type" value="Genomic_DNA"/>
</dbReference>
<dbReference type="Proteomes" id="UP000320513">
    <property type="component" value="Unassembled WGS sequence"/>
</dbReference>
<evidence type="ECO:0000313" key="2">
    <source>
        <dbReference type="Proteomes" id="UP000320513"/>
    </source>
</evidence>
<proteinExistence type="predicted"/>
<dbReference type="AlphaFoldDB" id="A0A557WXM7"/>
<sequence length="134" mass="14279">MAAIGCVAALLAAACGPSDTATTSRRASPYMTTASAQPTRTLSDTQIVAEARTFLLSQYGLGPDQQFRDIPQEGPGSGDWAARIDHITYVHDSYELDVFMLVTPGAKDTALDAAHSIALMIRQDPPLQQNVLCV</sequence>
<name>A0A557WXM7_9MYCO</name>
<gene>
    <name evidence="1" type="ORF">FPZ47_25840</name>
</gene>
<comment type="caution">
    <text evidence="1">The sequence shown here is derived from an EMBL/GenBank/DDBJ whole genome shotgun (WGS) entry which is preliminary data.</text>
</comment>
<dbReference type="RefSeq" id="WP_144956876.1">
    <property type="nucleotide sequence ID" value="NZ_VMQU01000192.1"/>
</dbReference>
<organism evidence="1 2">
    <name type="scientific">Mycobacterium helveticum</name>
    <dbReference type="NCBI Taxonomy" id="2592811"/>
    <lineage>
        <taxon>Bacteria</taxon>
        <taxon>Bacillati</taxon>
        <taxon>Actinomycetota</taxon>
        <taxon>Actinomycetes</taxon>
        <taxon>Mycobacteriales</taxon>
        <taxon>Mycobacteriaceae</taxon>
        <taxon>Mycobacterium</taxon>
    </lineage>
</organism>
<accession>A0A557WXM7</accession>
<reference evidence="1 2" key="1">
    <citation type="submission" date="2019-07" db="EMBL/GenBank/DDBJ databases">
        <title>New Mycobacterium species.</title>
        <authorList>
            <person name="Tortoli E."/>
            <person name="Ghielmetti G."/>
            <person name="Friedel U."/>
            <person name="Trovato A."/>
        </authorList>
    </citation>
    <scope>NUCLEOTIDE SEQUENCE [LARGE SCALE GENOMIC DNA]</scope>
    <source>
        <strain evidence="1 2">16-83</strain>
    </source>
</reference>